<evidence type="ECO:0000313" key="2">
    <source>
        <dbReference type="EMBL" id="SBV32761.1"/>
    </source>
</evidence>
<dbReference type="GO" id="GO:0008803">
    <property type="term" value="F:bis(5'-nucleosyl)-tetraphosphatase (symmetrical) activity"/>
    <property type="evidence" value="ECO:0007669"/>
    <property type="project" value="TreeGrafter"/>
</dbReference>
<dbReference type="RefSeq" id="WP_295326115.1">
    <property type="nucleotide sequence ID" value="NZ_LT598653.1"/>
</dbReference>
<dbReference type="AlphaFoldDB" id="A0A1Y5PS05"/>
<proteinExistence type="predicted"/>
<feature type="domain" description="Calcineurin-like phosphoesterase" evidence="1">
    <location>
        <begin position="25"/>
        <end position="217"/>
    </location>
</feature>
<dbReference type="Gene3D" id="3.60.21.10">
    <property type="match status" value="1"/>
</dbReference>
<sequence>MFWKRKTKSAPSSARGGFSIPDGQRVYAIGDIHGRDDLFAQMIDAIRADNAKRDPAKVTLILLGDLVDRGPDSAGVVDRAMRLSEDFPDTRLLIGNHEECFLAALTGDIRRVRYFMRIGGDATIRSYWRDDAGFAEASFEEVAARMPTLVPAEHVDFLGSGEDVIEIGDYAFVHAGVRPGVPLEKQQLSDLRWIRDEFLDDLGDHGKMIVHGHSITPAPDEQANRIGVDVGAFQSGTLAALGIEGTRRWFLFARDG</sequence>
<accession>A0A1Y5PS05</accession>
<dbReference type="GO" id="GO:0005737">
    <property type="term" value="C:cytoplasm"/>
    <property type="evidence" value="ECO:0007669"/>
    <property type="project" value="TreeGrafter"/>
</dbReference>
<protein>
    <submittedName>
        <fullName evidence="2">Metallophosphoesterase</fullName>
    </submittedName>
</protein>
<dbReference type="InterPro" id="IPR029052">
    <property type="entry name" value="Metallo-depent_PP-like"/>
</dbReference>
<dbReference type="Pfam" id="PF00149">
    <property type="entry name" value="Metallophos"/>
    <property type="match status" value="1"/>
</dbReference>
<dbReference type="PANTHER" id="PTHR42850:SF4">
    <property type="entry name" value="ZINC-DEPENDENT ENDOPOLYPHOSPHATASE"/>
    <property type="match status" value="1"/>
</dbReference>
<dbReference type="CDD" id="cd00144">
    <property type="entry name" value="MPP_PPP_family"/>
    <property type="match status" value="1"/>
</dbReference>
<evidence type="ECO:0000259" key="1">
    <source>
        <dbReference type="Pfam" id="PF00149"/>
    </source>
</evidence>
<organism evidence="2">
    <name type="scientific">uncultured Sphingopyxis sp</name>
    <dbReference type="NCBI Taxonomy" id="310581"/>
    <lineage>
        <taxon>Bacteria</taxon>
        <taxon>Pseudomonadati</taxon>
        <taxon>Pseudomonadota</taxon>
        <taxon>Alphaproteobacteria</taxon>
        <taxon>Sphingomonadales</taxon>
        <taxon>Sphingomonadaceae</taxon>
        <taxon>Sphingopyxis</taxon>
        <taxon>environmental samples</taxon>
    </lineage>
</organism>
<dbReference type="GO" id="GO:0110154">
    <property type="term" value="P:RNA decapping"/>
    <property type="evidence" value="ECO:0007669"/>
    <property type="project" value="TreeGrafter"/>
</dbReference>
<gene>
    <name evidence="2" type="ORF">SPPYR_1641</name>
</gene>
<dbReference type="InterPro" id="IPR050126">
    <property type="entry name" value="Ap4A_hydrolase"/>
</dbReference>
<name>A0A1Y5PS05_9SPHN</name>
<dbReference type="KEGG" id="sphu:SPPYR_1641"/>
<dbReference type="EMBL" id="LT598653">
    <property type="protein sequence ID" value="SBV32761.1"/>
    <property type="molecule type" value="Genomic_DNA"/>
</dbReference>
<reference evidence="2" key="1">
    <citation type="submission" date="2016-03" db="EMBL/GenBank/DDBJ databases">
        <authorList>
            <person name="Ploux O."/>
        </authorList>
    </citation>
    <scope>NUCLEOTIDE SEQUENCE</scope>
    <source>
        <strain evidence="2">UC10</strain>
    </source>
</reference>
<dbReference type="PANTHER" id="PTHR42850">
    <property type="entry name" value="METALLOPHOSPHOESTERASE"/>
    <property type="match status" value="1"/>
</dbReference>
<dbReference type="SUPFAM" id="SSF56300">
    <property type="entry name" value="Metallo-dependent phosphatases"/>
    <property type="match status" value="1"/>
</dbReference>
<dbReference type="InterPro" id="IPR004843">
    <property type="entry name" value="Calcineurin-like_PHP"/>
</dbReference>
<dbReference type="GO" id="GO:0016791">
    <property type="term" value="F:phosphatase activity"/>
    <property type="evidence" value="ECO:0007669"/>
    <property type="project" value="TreeGrafter"/>
</dbReference>